<name>A0A8S1RQF3_9CILI</name>
<feature type="compositionally biased region" description="Polar residues" evidence="1">
    <location>
        <begin position="227"/>
        <end position="236"/>
    </location>
</feature>
<sequence length="262" mass="31345">MHKRKHNLEYEQQQQVQIQKLSQKQQKEEQLIRYYLYENLQYFINLIYSLKAVNQHFINDPQHPMKILARNKIVLQSNLSNCIQYDQSSQYQSDPQLNQVLQQERQFAKQLLEQLSPELKEEFQSYLKIYKNNSLNQNIQVHQQKLEQTNLDSKFNQKVLQSIIDKIFLVDETTGQFSGQKTYNSPTIQDIIQKAENYSEKTRQQLEIHFPNPINMEDESKYTNQCQNVQTPQSKTQQRHKKPNSLGIMKRKIAKLQSREKK</sequence>
<accession>A0A8S1RQF3</accession>
<protein>
    <submittedName>
        <fullName evidence="2">Uncharacterized protein</fullName>
    </submittedName>
</protein>
<dbReference type="OrthoDB" id="308244at2759"/>
<dbReference type="AlphaFoldDB" id="A0A8S1RQF3"/>
<evidence type="ECO:0000313" key="2">
    <source>
        <dbReference type="EMBL" id="CAD8129470.1"/>
    </source>
</evidence>
<feature type="compositionally biased region" description="Basic residues" evidence="1">
    <location>
        <begin position="237"/>
        <end position="256"/>
    </location>
</feature>
<keyword evidence="3" id="KW-1185">Reference proteome</keyword>
<comment type="caution">
    <text evidence="2">The sequence shown here is derived from an EMBL/GenBank/DDBJ whole genome shotgun (WGS) entry which is preliminary data.</text>
</comment>
<feature type="region of interest" description="Disordered" evidence="1">
    <location>
        <begin position="227"/>
        <end position="262"/>
    </location>
</feature>
<proteinExistence type="predicted"/>
<gene>
    <name evidence="2" type="ORF">PSON_ATCC_30995.1.T2250003</name>
</gene>
<evidence type="ECO:0000313" key="3">
    <source>
        <dbReference type="Proteomes" id="UP000692954"/>
    </source>
</evidence>
<organism evidence="2 3">
    <name type="scientific">Paramecium sonneborni</name>
    <dbReference type="NCBI Taxonomy" id="65129"/>
    <lineage>
        <taxon>Eukaryota</taxon>
        <taxon>Sar</taxon>
        <taxon>Alveolata</taxon>
        <taxon>Ciliophora</taxon>
        <taxon>Intramacronucleata</taxon>
        <taxon>Oligohymenophorea</taxon>
        <taxon>Peniculida</taxon>
        <taxon>Parameciidae</taxon>
        <taxon>Paramecium</taxon>
    </lineage>
</organism>
<reference evidence="2" key="1">
    <citation type="submission" date="2021-01" db="EMBL/GenBank/DDBJ databases">
        <authorList>
            <consortium name="Genoscope - CEA"/>
            <person name="William W."/>
        </authorList>
    </citation>
    <scope>NUCLEOTIDE SEQUENCE</scope>
</reference>
<dbReference type="EMBL" id="CAJJDN010000225">
    <property type="protein sequence ID" value="CAD8129470.1"/>
    <property type="molecule type" value="Genomic_DNA"/>
</dbReference>
<evidence type="ECO:0000256" key="1">
    <source>
        <dbReference type="SAM" id="MobiDB-lite"/>
    </source>
</evidence>
<dbReference type="Proteomes" id="UP000692954">
    <property type="component" value="Unassembled WGS sequence"/>
</dbReference>